<protein>
    <recommendedName>
        <fullName evidence="1">Protein kinase domain-containing protein</fullName>
    </recommendedName>
</protein>
<dbReference type="AlphaFoldDB" id="A0A8S1X5J4"/>
<keyword evidence="3" id="KW-1185">Reference proteome</keyword>
<organism evidence="2 3">
    <name type="scientific">Paramecium octaurelia</name>
    <dbReference type="NCBI Taxonomy" id="43137"/>
    <lineage>
        <taxon>Eukaryota</taxon>
        <taxon>Sar</taxon>
        <taxon>Alveolata</taxon>
        <taxon>Ciliophora</taxon>
        <taxon>Intramacronucleata</taxon>
        <taxon>Oligohymenophorea</taxon>
        <taxon>Peniculida</taxon>
        <taxon>Parameciidae</taxon>
        <taxon>Paramecium</taxon>
    </lineage>
</organism>
<dbReference type="GO" id="GO:0004674">
    <property type="term" value="F:protein serine/threonine kinase activity"/>
    <property type="evidence" value="ECO:0007669"/>
    <property type="project" value="TreeGrafter"/>
</dbReference>
<proteinExistence type="predicted"/>
<evidence type="ECO:0000259" key="1">
    <source>
        <dbReference type="PROSITE" id="PS50011"/>
    </source>
</evidence>
<evidence type="ECO:0000313" key="3">
    <source>
        <dbReference type="Proteomes" id="UP000683925"/>
    </source>
</evidence>
<dbReference type="Proteomes" id="UP000683925">
    <property type="component" value="Unassembled WGS sequence"/>
</dbReference>
<dbReference type="InterPro" id="IPR000719">
    <property type="entry name" value="Prot_kinase_dom"/>
</dbReference>
<accession>A0A8S1X5J4</accession>
<dbReference type="PROSITE" id="PS50011">
    <property type="entry name" value="PROTEIN_KINASE_DOM"/>
    <property type="match status" value="1"/>
</dbReference>
<dbReference type="GO" id="GO:0005634">
    <property type="term" value="C:nucleus"/>
    <property type="evidence" value="ECO:0007669"/>
    <property type="project" value="TreeGrafter"/>
</dbReference>
<dbReference type="PANTHER" id="PTHR44167">
    <property type="entry name" value="OVARIAN-SPECIFIC SERINE/THREONINE-PROTEIN KINASE LOK-RELATED"/>
    <property type="match status" value="1"/>
</dbReference>
<evidence type="ECO:0000313" key="2">
    <source>
        <dbReference type="EMBL" id="CAD8196447.1"/>
    </source>
</evidence>
<reference evidence="2" key="1">
    <citation type="submission" date="2021-01" db="EMBL/GenBank/DDBJ databases">
        <authorList>
            <consortium name="Genoscope - CEA"/>
            <person name="William W."/>
        </authorList>
    </citation>
    <scope>NUCLEOTIDE SEQUENCE</scope>
</reference>
<gene>
    <name evidence="2" type="ORF">POCTA_138.1.T1110185</name>
</gene>
<dbReference type="PANTHER" id="PTHR44167:SF24">
    <property type="entry name" value="SERINE_THREONINE-PROTEIN KINASE CHK2"/>
    <property type="match status" value="1"/>
</dbReference>
<comment type="caution">
    <text evidence="2">The sequence shown here is derived from an EMBL/GenBank/DDBJ whole genome shotgun (WGS) entry which is preliminary data.</text>
</comment>
<dbReference type="GO" id="GO:0005737">
    <property type="term" value="C:cytoplasm"/>
    <property type="evidence" value="ECO:0007669"/>
    <property type="project" value="TreeGrafter"/>
</dbReference>
<name>A0A8S1X5J4_PAROT</name>
<dbReference type="Pfam" id="PF00069">
    <property type="entry name" value="Pkinase"/>
    <property type="match status" value="1"/>
</dbReference>
<dbReference type="GO" id="GO:0005524">
    <property type="term" value="F:ATP binding"/>
    <property type="evidence" value="ECO:0007669"/>
    <property type="project" value="InterPro"/>
</dbReference>
<feature type="domain" description="Protein kinase" evidence="1">
    <location>
        <begin position="14"/>
        <end position="279"/>
    </location>
</feature>
<dbReference type="OrthoDB" id="7869584at2759"/>
<dbReference type="EMBL" id="CAJJDP010000111">
    <property type="protein sequence ID" value="CAD8196447.1"/>
    <property type="molecule type" value="Genomic_DNA"/>
</dbReference>
<dbReference type="GO" id="GO:0044773">
    <property type="term" value="P:mitotic DNA damage checkpoint signaling"/>
    <property type="evidence" value="ECO:0007669"/>
    <property type="project" value="TreeGrafter"/>
</dbReference>
<sequence length="497" mass="58391">MREGDEVKIVQITYVLIELLHSSAYGMVFRGENKQSKQIIAIKIQNSINEDELKVLQIMRKKTYKNLVNILNFELIGRKYFIVMEYGKENLYDRIIRKGTIQPDEVRYIMKQIGNGIKEIHDLGYAHRNIITENILIFQVYENGKTQDIYKIYDFGTIKNSNDLKTYRVGTAQYLAPEQVSGQNCKYSQKVDIWAFAVLIYELLTRELLFDGHNEQVVRFKIKSTTQADIERKINQNLKIERKHRTLLLDMLQIDTTKRYSIDQVISALRGQSLKKPNLNIRAQPNSRSFSECQIQLPLHLLNGLPKPNLVELANQNPPNNFIQGRTLNQNQAVKTQSKSPQINKQFYKQICLNPQNQYGEKCFQQQQQGLQQGIIQNQIQYYQKQQVLQRPQNYLQPNPCSNRINENTVQQQQNVFQNQQPQNCNYFTTNNNFQSVYSNQNNQNQNQKQGDKYKQAYGNAQNFQGYQYQQLSKEIRNYFSSPTTRQEVKKLNIERK</sequence>